<evidence type="ECO:0000313" key="4">
    <source>
        <dbReference type="Proteomes" id="UP000600026"/>
    </source>
</evidence>
<feature type="transmembrane region" description="Helical" evidence="1">
    <location>
        <begin position="12"/>
        <end position="34"/>
    </location>
</feature>
<dbReference type="InterPro" id="IPR029016">
    <property type="entry name" value="GAF-like_dom_sf"/>
</dbReference>
<comment type="caution">
    <text evidence="3">The sequence shown here is derived from an EMBL/GenBank/DDBJ whole genome shotgun (WGS) entry which is preliminary data.</text>
</comment>
<sequence length="211" mass="23366">MHVHGRLVHFHTFYFHTFYVLIAFGVGGTTMTYYESTGHLLLTPVDREAPARVVRLRELGLGERTDAELDAFARRVCEELAAPYAGVNFIGEERQFFAGLHHTPQAPASGYPARVLARDHGYCPHVVVRRRALVLEDVRDFARFAGNAVVDESGVRSYVGAPLTDRQGVVLGTVCAVDVVPRRWGTAGLATVKALAADLVTLLHEREDRRT</sequence>
<gene>
    <name evidence="3" type="ORF">Sxan_36330</name>
</gene>
<evidence type="ECO:0000259" key="2">
    <source>
        <dbReference type="Pfam" id="PF01590"/>
    </source>
</evidence>
<dbReference type="Proteomes" id="UP000600026">
    <property type="component" value="Unassembled WGS sequence"/>
</dbReference>
<dbReference type="InterPro" id="IPR003018">
    <property type="entry name" value="GAF"/>
</dbReference>
<keyword evidence="1" id="KW-0812">Transmembrane</keyword>
<keyword evidence="1" id="KW-0472">Membrane</keyword>
<organism evidence="3 4">
    <name type="scientific">Streptomyces xanthophaeus</name>
    <dbReference type="NCBI Taxonomy" id="67385"/>
    <lineage>
        <taxon>Bacteria</taxon>
        <taxon>Bacillati</taxon>
        <taxon>Actinomycetota</taxon>
        <taxon>Actinomycetes</taxon>
        <taxon>Kitasatosporales</taxon>
        <taxon>Streptomycetaceae</taxon>
        <taxon>Streptomyces</taxon>
    </lineage>
</organism>
<dbReference type="PANTHER" id="PTHR43102:SF2">
    <property type="entry name" value="GAF DOMAIN-CONTAINING PROTEIN"/>
    <property type="match status" value="1"/>
</dbReference>
<proteinExistence type="predicted"/>
<dbReference type="PANTHER" id="PTHR43102">
    <property type="entry name" value="SLR1143 PROTEIN"/>
    <property type="match status" value="1"/>
</dbReference>
<protein>
    <submittedName>
        <fullName evidence="3">Histidine kinase</fullName>
    </submittedName>
</protein>
<dbReference type="SUPFAM" id="SSF55781">
    <property type="entry name" value="GAF domain-like"/>
    <property type="match status" value="1"/>
</dbReference>
<dbReference type="Pfam" id="PF01590">
    <property type="entry name" value="GAF"/>
    <property type="match status" value="1"/>
</dbReference>
<name>A0A919LJ92_9ACTN</name>
<dbReference type="EMBL" id="BNEE01000006">
    <property type="protein sequence ID" value="GHI86269.1"/>
    <property type="molecule type" value="Genomic_DNA"/>
</dbReference>
<keyword evidence="1" id="KW-1133">Transmembrane helix</keyword>
<keyword evidence="3" id="KW-0418">Kinase</keyword>
<evidence type="ECO:0000313" key="3">
    <source>
        <dbReference type="EMBL" id="GHI86269.1"/>
    </source>
</evidence>
<evidence type="ECO:0000256" key="1">
    <source>
        <dbReference type="SAM" id="Phobius"/>
    </source>
</evidence>
<feature type="domain" description="GAF" evidence="2">
    <location>
        <begin position="67"/>
        <end position="199"/>
    </location>
</feature>
<dbReference type="Gene3D" id="3.30.450.40">
    <property type="match status" value="1"/>
</dbReference>
<keyword evidence="3" id="KW-0808">Transferase</keyword>
<dbReference type="AlphaFoldDB" id="A0A919LJ92"/>
<reference evidence="3" key="1">
    <citation type="submission" date="2020-09" db="EMBL/GenBank/DDBJ databases">
        <title>Whole genome shotgun sequence of Streptomyces xanthophaeus NBRC 12829.</title>
        <authorList>
            <person name="Komaki H."/>
            <person name="Tamura T."/>
        </authorList>
    </citation>
    <scope>NUCLEOTIDE SEQUENCE</scope>
    <source>
        <strain evidence="3">NBRC 12829</strain>
    </source>
</reference>
<keyword evidence="4" id="KW-1185">Reference proteome</keyword>
<accession>A0A919LJ92</accession>
<dbReference type="GO" id="GO:0016301">
    <property type="term" value="F:kinase activity"/>
    <property type="evidence" value="ECO:0007669"/>
    <property type="project" value="UniProtKB-KW"/>
</dbReference>